<evidence type="ECO:0000313" key="2">
    <source>
        <dbReference type="Proteomes" id="UP000178175"/>
    </source>
</evidence>
<dbReference type="SUPFAM" id="SSF53335">
    <property type="entry name" value="S-adenosyl-L-methionine-dependent methyltransferases"/>
    <property type="match status" value="1"/>
</dbReference>
<dbReference type="CDD" id="cd02440">
    <property type="entry name" value="AdoMet_MTases"/>
    <property type="match status" value="1"/>
</dbReference>
<proteinExistence type="predicted"/>
<dbReference type="AlphaFoldDB" id="A0A1G2TGM2"/>
<name>A0A1G2TGM2_9BACT</name>
<accession>A0A1G2TGM2</accession>
<evidence type="ECO:0000313" key="1">
    <source>
        <dbReference type="EMBL" id="OHA96188.1"/>
    </source>
</evidence>
<dbReference type="InterPro" id="IPR030807">
    <property type="entry name" value="Methyltran_NanM"/>
</dbReference>
<gene>
    <name evidence="1" type="ORF">A3C70_01530</name>
</gene>
<dbReference type="Proteomes" id="UP000178175">
    <property type="component" value="Unassembled WGS sequence"/>
</dbReference>
<dbReference type="NCBIfam" id="TIGR04371">
    <property type="entry name" value="methyltran_NanM"/>
    <property type="match status" value="1"/>
</dbReference>
<organism evidence="1 2">
    <name type="scientific">Candidatus Zambryskibacteria bacterium RIFCSPHIGHO2_02_FULL_43_14</name>
    <dbReference type="NCBI Taxonomy" id="1802748"/>
    <lineage>
        <taxon>Bacteria</taxon>
        <taxon>Candidatus Zambryskiibacteriota</taxon>
    </lineage>
</organism>
<reference evidence="1 2" key="1">
    <citation type="journal article" date="2016" name="Nat. Commun.">
        <title>Thousands of microbial genomes shed light on interconnected biogeochemical processes in an aquifer system.</title>
        <authorList>
            <person name="Anantharaman K."/>
            <person name="Brown C.T."/>
            <person name="Hug L.A."/>
            <person name="Sharon I."/>
            <person name="Castelle C.J."/>
            <person name="Probst A.J."/>
            <person name="Thomas B.C."/>
            <person name="Singh A."/>
            <person name="Wilkins M.J."/>
            <person name="Karaoz U."/>
            <person name="Brodie E.L."/>
            <person name="Williams K.H."/>
            <person name="Hubbard S.S."/>
            <person name="Banfield J.F."/>
        </authorList>
    </citation>
    <scope>NUCLEOTIDE SEQUENCE [LARGE SCALE GENOMIC DNA]</scope>
</reference>
<evidence type="ECO:0008006" key="3">
    <source>
        <dbReference type="Google" id="ProtNLM"/>
    </source>
</evidence>
<dbReference type="EMBL" id="MHVR01000009">
    <property type="protein sequence ID" value="OHA96188.1"/>
    <property type="molecule type" value="Genomic_DNA"/>
</dbReference>
<comment type="caution">
    <text evidence="1">The sequence shown here is derived from an EMBL/GenBank/DDBJ whole genome shotgun (WGS) entry which is preliminary data.</text>
</comment>
<dbReference type="InterPro" id="IPR029063">
    <property type="entry name" value="SAM-dependent_MTases_sf"/>
</dbReference>
<protein>
    <recommendedName>
        <fullName evidence="3">Sugar O-methyltransferase</fullName>
    </recommendedName>
</protein>
<sequence length="327" mass="38866">MDIFKAFKKSMGEYDSIQKSKHWKKFDQRKHLYSPENLENFRNNKLSLGLDDQYSDKEQKEIFQDLVNELGEEYVLSNLTDKNIGNSQTFFKVGNLFIDGGQNFHIKWLHELEILVFSKTKVNYICEIGGGYGSLAQKIRAKHNCKYILIDLPEANLLSSYYLSKHFPDLKFLLCDQINGKFVSRDDIEAYDFIIVPPWYKIVEDLKIDLFINTRSMMEMNFEVIKKYFNFIHKYIMVDGFFFNINRYYKSSVGYPIKLSEYPYDENWDVVSSKPSWKQKDIHQLITQRRLDIGNIKEELTKIREMGKAFVPKKVSLFSRIWNILFQ</sequence>